<evidence type="ECO:0000313" key="3">
    <source>
        <dbReference type="Proteomes" id="UP000654075"/>
    </source>
</evidence>
<reference evidence="2" key="1">
    <citation type="submission" date="2021-02" db="EMBL/GenBank/DDBJ databases">
        <authorList>
            <person name="Dougan E. K."/>
            <person name="Rhodes N."/>
            <person name="Thang M."/>
            <person name="Chan C."/>
        </authorList>
    </citation>
    <scope>NUCLEOTIDE SEQUENCE</scope>
</reference>
<organism evidence="2 3">
    <name type="scientific">Polarella glacialis</name>
    <name type="common">Dinoflagellate</name>
    <dbReference type="NCBI Taxonomy" id="89957"/>
    <lineage>
        <taxon>Eukaryota</taxon>
        <taxon>Sar</taxon>
        <taxon>Alveolata</taxon>
        <taxon>Dinophyceae</taxon>
        <taxon>Suessiales</taxon>
        <taxon>Suessiaceae</taxon>
        <taxon>Polarella</taxon>
    </lineage>
</organism>
<dbReference type="Proteomes" id="UP000654075">
    <property type="component" value="Unassembled WGS sequence"/>
</dbReference>
<keyword evidence="3" id="KW-1185">Reference proteome</keyword>
<sequence>MAQRSGAAHLKGRADAEVEWPKMLPWPRSIEGSSHEQWLSELLPPFVQQLFEWHLTLCDWVLSRRQDSCYTCTALQIRAYNKAVAFVSRPWAPAGCAGCDSIASHGCRLHLVGQALCPSWDLPQPGALAATYFGAHPGELGVTDGGVQHGACRNQATRAPLHTPVGVSAANAGVECPKISAANAEVECPKISAANAEVECPKISVANAEVECPKRLPKGRNRLPVAVSRLQLSGSGDPVPPRLRRPFRFRRLLSVGSRTVGSDPRSDSLPAFTRSDGVFGVAMPTLDLGFADIRRIRLSFTGFLEYLRCHSASYWHSEEHHELQRELSRSQRELGEARRAGGALLAAVEAAMAPLMAELATARRSCHEHLPDEPTIGSDEVGRLGSSFSGPEAEIRHLGLDIVHFQSRAERLQLEDQSRCHELARLRKELQEAAEELSYEQQRVRHHEVCRQLGLQDGGWVGLGPLGVGKRTLEARAEKKMRESAEQRSGRLVRDVTKLAGDTAEQQATIEQLSRQLDRVRQLAREKERRLTGSASQTAELHAKLRGTAPAGPAGLKESFGIASLSKLSTGSKKMSSSSTGKLPQLSF</sequence>
<feature type="region of interest" description="Disordered" evidence="1">
    <location>
        <begin position="526"/>
        <end position="588"/>
    </location>
</feature>
<comment type="caution">
    <text evidence="2">The sequence shown here is derived from an EMBL/GenBank/DDBJ whole genome shotgun (WGS) entry which is preliminary data.</text>
</comment>
<feature type="compositionally biased region" description="Low complexity" evidence="1">
    <location>
        <begin position="564"/>
        <end position="588"/>
    </location>
</feature>
<proteinExistence type="predicted"/>
<evidence type="ECO:0000256" key="1">
    <source>
        <dbReference type="SAM" id="MobiDB-lite"/>
    </source>
</evidence>
<dbReference type="AlphaFoldDB" id="A0A813H2S7"/>
<protein>
    <submittedName>
        <fullName evidence="2">Uncharacterized protein</fullName>
    </submittedName>
</protein>
<evidence type="ECO:0000313" key="2">
    <source>
        <dbReference type="EMBL" id="CAE8632088.1"/>
    </source>
</evidence>
<gene>
    <name evidence="2" type="ORF">PGLA1383_LOCUS48075</name>
</gene>
<accession>A0A813H2S7</accession>
<name>A0A813H2S7_POLGL</name>
<dbReference type="EMBL" id="CAJNNV010030303">
    <property type="protein sequence ID" value="CAE8632088.1"/>
    <property type="molecule type" value="Genomic_DNA"/>
</dbReference>